<organism evidence="2">
    <name type="scientific">Woronichinia naegeliana WA131</name>
    <dbReference type="NCBI Taxonomy" id="2824559"/>
    <lineage>
        <taxon>Bacteria</taxon>
        <taxon>Bacillati</taxon>
        <taxon>Cyanobacteriota</taxon>
        <taxon>Cyanophyceae</taxon>
        <taxon>Synechococcales</taxon>
        <taxon>Coelosphaeriaceae</taxon>
        <taxon>Woronichinia</taxon>
    </lineage>
</organism>
<gene>
    <name evidence="2" type="ORF">KA717_24460</name>
</gene>
<name>A0A977KSQ0_9CYAN</name>
<sequence>MGFNSKPKLKKRTERGGKPEVYQYDHLPIEFRRQVIHLWISCIGSYSPTDFSRFLPPLENLVWDKIHNFLARNVGEFYFGNERYNSFAQCQYFLLDSNTPFDYLLKFIEYTFRFIENDLPRIRQRRYDELGEISYSFQSSEDAISELNHRFHQLDSGKFMDGREGNDYAAKVSLSGLGKGSSLAARNLGKSRLGGL</sequence>
<feature type="domain" description="HEPN AbiJ-N-terminal" evidence="1">
    <location>
        <begin position="14"/>
        <end position="157"/>
    </location>
</feature>
<accession>A0A977KSQ0</accession>
<dbReference type="AlphaFoldDB" id="A0A977KSQ0"/>
<proteinExistence type="predicted"/>
<dbReference type="EMBL" id="CP073041">
    <property type="protein sequence ID" value="UXE59089.1"/>
    <property type="molecule type" value="Genomic_DNA"/>
</dbReference>
<evidence type="ECO:0000313" key="2">
    <source>
        <dbReference type="EMBL" id="UXE59089.1"/>
    </source>
</evidence>
<protein>
    <recommendedName>
        <fullName evidence="1">HEPN AbiJ-N-terminal domain-containing protein</fullName>
    </recommendedName>
</protein>
<dbReference type="Pfam" id="PF18863">
    <property type="entry name" value="AbiJ_NTD4"/>
    <property type="match status" value="1"/>
</dbReference>
<dbReference type="KEGG" id="wna:KA717_24460"/>
<dbReference type="InterPro" id="IPR049503">
    <property type="entry name" value="AbiJ_NTD4"/>
</dbReference>
<dbReference type="Proteomes" id="UP001065613">
    <property type="component" value="Chromosome"/>
</dbReference>
<evidence type="ECO:0000259" key="1">
    <source>
        <dbReference type="Pfam" id="PF18863"/>
    </source>
</evidence>
<reference evidence="2" key="1">
    <citation type="submission" date="2021-04" db="EMBL/GenBank/DDBJ databases">
        <title>Genome sequence of Woronichinia naegeliana from Washington state freshwater lake bloom.</title>
        <authorList>
            <person name="Dreher T.W."/>
        </authorList>
    </citation>
    <scope>NUCLEOTIDE SEQUENCE</scope>
    <source>
        <strain evidence="2">WA131</strain>
    </source>
</reference>